<dbReference type="Pfam" id="PF15869">
    <property type="entry name" value="TolB_like"/>
    <property type="match status" value="1"/>
</dbReference>
<sequence>MSTKLNLSLFLFFCLCLLGSCVQDREDVLLSQFTVSEFLSAGNMCTINEDSLALVEGMICDDENLIVYDFHSGSCYTLFDKDSGRYITRFGTIGQGPAEIPSPCLGYLSEKCFSVFSDQSRMIMQYNIDSLRSHSSSSSASCLVKYNIPDAQLSRIIPINDGLFIGAGTYKSRYQYVLFDKHDKVLSYGVDIYNSSDETFNVYTKFLSNQGVLVMHPNKKLFAYSLNFSSNMDFFQVKNEKIQLIKSLRLGNPDYYSAVEGNMFSADLTEESIIGYIDVSATSDGVYALYSDGKAYESGRRSNVVLAFDWEGNPVKKYILDTDVYYITVDEEHKKIFAAVKDASNYGWSIKVYPF</sequence>
<evidence type="ECO:0000313" key="3">
    <source>
        <dbReference type="Proteomes" id="UP000310760"/>
    </source>
</evidence>
<organism evidence="2 3">
    <name type="scientific">Phocaeicola sartorii</name>
    <dbReference type="NCBI Taxonomy" id="671267"/>
    <lineage>
        <taxon>Bacteria</taxon>
        <taxon>Pseudomonadati</taxon>
        <taxon>Bacteroidota</taxon>
        <taxon>Bacteroidia</taxon>
        <taxon>Bacteroidales</taxon>
        <taxon>Bacteroidaceae</taxon>
        <taxon>Phocaeicola</taxon>
    </lineage>
</organism>
<dbReference type="RefSeq" id="WP_135951967.1">
    <property type="nucleotide sequence ID" value="NZ_CASZDM010000004.1"/>
</dbReference>
<name>A0A4S2FKM8_9BACT</name>
<accession>A0A4S2FKM8</accession>
<evidence type="ECO:0000256" key="1">
    <source>
        <dbReference type="SAM" id="SignalP"/>
    </source>
</evidence>
<dbReference type="EMBL" id="SRYJ01000027">
    <property type="protein sequence ID" value="TGY69507.1"/>
    <property type="molecule type" value="Genomic_DNA"/>
</dbReference>
<dbReference type="SUPFAM" id="SSF101898">
    <property type="entry name" value="NHL repeat"/>
    <property type="match status" value="1"/>
</dbReference>
<feature type="signal peptide" evidence="1">
    <location>
        <begin position="1"/>
        <end position="22"/>
    </location>
</feature>
<protein>
    <recommendedName>
        <fullName evidence="4">6-bladed beta-propeller</fullName>
    </recommendedName>
</protein>
<comment type="caution">
    <text evidence="2">The sequence shown here is derived from an EMBL/GenBank/DDBJ whole genome shotgun (WGS) entry which is preliminary data.</text>
</comment>
<proteinExistence type="predicted"/>
<evidence type="ECO:0000313" key="2">
    <source>
        <dbReference type="EMBL" id="TGY69507.1"/>
    </source>
</evidence>
<evidence type="ECO:0008006" key="4">
    <source>
        <dbReference type="Google" id="ProtNLM"/>
    </source>
</evidence>
<feature type="chain" id="PRO_5020250698" description="6-bladed beta-propeller" evidence="1">
    <location>
        <begin position="23"/>
        <end position="355"/>
    </location>
</feature>
<gene>
    <name evidence="2" type="ORF">E5339_12525</name>
</gene>
<reference evidence="2 3" key="1">
    <citation type="submission" date="2019-04" db="EMBL/GenBank/DDBJ databases">
        <title>Microbes associate with the intestines of laboratory mice.</title>
        <authorList>
            <person name="Navarre W."/>
            <person name="Wong E."/>
            <person name="Huang K."/>
            <person name="Tropini C."/>
            <person name="Ng K."/>
            <person name="Yu B."/>
        </authorList>
    </citation>
    <scope>NUCLEOTIDE SEQUENCE [LARGE SCALE GENOMIC DNA]</scope>
    <source>
        <strain evidence="2 3">NM22_B1</strain>
    </source>
</reference>
<dbReference type="PROSITE" id="PS51257">
    <property type="entry name" value="PROKAR_LIPOPROTEIN"/>
    <property type="match status" value="1"/>
</dbReference>
<dbReference type="AlphaFoldDB" id="A0A4S2FKM8"/>
<dbReference type="Proteomes" id="UP000310760">
    <property type="component" value="Unassembled WGS sequence"/>
</dbReference>
<keyword evidence="1" id="KW-0732">Signal</keyword>